<feature type="transmembrane region" description="Helical" evidence="11">
    <location>
        <begin position="7"/>
        <end position="25"/>
    </location>
</feature>
<keyword evidence="4" id="KW-0349">Heme</keyword>
<feature type="transmembrane region" description="Helical" evidence="11">
    <location>
        <begin position="159"/>
        <end position="181"/>
    </location>
</feature>
<dbReference type="OrthoDB" id="19261at2759"/>
<feature type="transmembrane region" description="Helical" evidence="11">
    <location>
        <begin position="193"/>
        <end position="213"/>
    </location>
</feature>
<dbReference type="GO" id="GO:0046872">
    <property type="term" value="F:metal ion binding"/>
    <property type="evidence" value="ECO:0007669"/>
    <property type="project" value="UniProtKB-KW"/>
</dbReference>
<evidence type="ECO:0000256" key="7">
    <source>
        <dbReference type="ARBA" id="ARBA00022982"/>
    </source>
</evidence>
<dbReference type="InterPro" id="IPR045150">
    <property type="entry name" value="CYB561D1/2"/>
</dbReference>
<protein>
    <recommendedName>
        <fullName evidence="12">Cytochrome b561 domain-containing protein</fullName>
    </recommendedName>
</protein>
<keyword evidence="14" id="KW-1185">Reference proteome</keyword>
<evidence type="ECO:0000313" key="13">
    <source>
        <dbReference type="EMBL" id="ERN09104.1"/>
    </source>
</evidence>
<dbReference type="eggNOG" id="KOG4293">
    <property type="taxonomic scope" value="Eukaryota"/>
</dbReference>
<dbReference type="HOGENOM" id="CLU_069483_0_0_1"/>
<evidence type="ECO:0000256" key="1">
    <source>
        <dbReference type="ARBA" id="ARBA00001970"/>
    </source>
</evidence>
<dbReference type="AlphaFoldDB" id="W1PMT3"/>
<feature type="transmembrane region" description="Helical" evidence="11">
    <location>
        <begin position="128"/>
        <end position="147"/>
    </location>
</feature>
<evidence type="ECO:0000256" key="6">
    <source>
        <dbReference type="ARBA" id="ARBA00022723"/>
    </source>
</evidence>
<proteinExistence type="predicted"/>
<evidence type="ECO:0000256" key="5">
    <source>
        <dbReference type="ARBA" id="ARBA00022692"/>
    </source>
</evidence>
<evidence type="ECO:0000256" key="10">
    <source>
        <dbReference type="ARBA" id="ARBA00023136"/>
    </source>
</evidence>
<keyword evidence="8 11" id="KW-1133">Transmembrane helix</keyword>
<organism evidence="13 14">
    <name type="scientific">Amborella trichopoda</name>
    <dbReference type="NCBI Taxonomy" id="13333"/>
    <lineage>
        <taxon>Eukaryota</taxon>
        <taxon>Viridiplantae</taxon>
        <taxon>Streptophyta</taxon>
        <taxon>Embryophyta</taxon>
        <taxon>Tracheophyta</taxon>
        <taxon>Spermatophyta</taxon>
        <taxon>Magnoliopsida</taxon>
        <taxon>Amborellales</taxon>
        <taxon>Amborellaceae</taxon>
        <taxon>Amborella</taxon>
    </lineage>
</organism>
<keyword evidence="3" id="KW-0813">Transport</keyword>
<sequence length="252" mass="28694">MPMFQRPLLCLNNVYIILFLIPFVASSSTPVKHNSTSHSTMHNVHHKLNQRVEFQITLHGFLLWASMGFLTPVGILLIRVSQKEQCGRRLKLLFYIHLILQISSVLLVSASAVMSIKSFENVFNNTHQRLGLGLYGVMWLQMIIGFCRPQRGVKGRSMWYFVHWLLGTGAAILGLINIYTGLHAYHEKTSKSINLWSILFTAEVGSVVFLYLFQDRWEHLLKQGVILGVEPVTPSEQITHPPNNPKDQNLSC</sequence>
<keyword evidence="7" id="KW-0249">Electron transport</keyword>
<keyword evidence="10 11" id="KW-0472">Membrane</keyword>
<dbReference type="PANTHER" id="PTHR15422:SF24">
    <property type="entry name" value="DOMON RELATED DOMAIN-CONTAINING PROTEIN"/>
    <property type="match status" value="1"/>
</dbReference>
<evidence type="ECO:0000256" key="2">
    <source>
        <dbReference type="ARBA" id="ARBA00004141"/>
    </source>
</evidence>
<dbReference type="Proteomes" id="UP000017836">
    <property type="component" value="Unassembled WGS sequence"/>
</dbReference>
<dbReference type="CDD" id="cd08760">
    <property type="entry name" value="Cyt_b561_FRRS1_like"/>
    <property type="match status" value="1"/>
</dbReference>
<feature type="transmembrane region" description="Helical" evidence="11">
    <location>
        <begin position="61"/>
        <end position="80"/>
    </location>
</feature>
<keyword evidence="6" id="KW-0479">Metal-binding</keyword>
<dbReference type="PROSITE" id="PS50939">
    <property type="entry name" value="CYTOCHROME_B561"/>
    <property type="match status" value="1"/>
</dbReference>
<dbReference type="Gramene" id="ERN09104">
    <property type="protein sequence ID" value="ERN09104"/>
    <property type="gene ID" value="AMTR_s00014p00090750"/>
</dbReference>
<reference evidence="14" key="1">
    <citation type="journal article" date="2013" name="Science">
        <title>The Amborella genome and the evolution of flowering plants.</title>
        <authorList>
            <consortium name="Amborella Genome Project"/>
        </authorList>
    </citation>
    <scope>NUCLEOTIDE SEQUENCE [LARGE SCALE GENOMIC DNA]</scope>
</reference>
<dbReference type="STRING" id="13333.W1PMT3"/>
<evidence type="ECO:0000256" key="8">
    <source>
        <dbReference type="ARBA" id="ARBA00022989"/>
    </source>
</evidence>
<name>W1PMT3_AMBTC</name>
<evidence type="ECO:0000256" key="4">
    <source>
        <dbReference type="ARBA" id="ARBA00022617"/>
    </source>
</evidence>
<dbReference type="KEGG" id="atr:18437244"/>
<keyword evidence="5 11" id="KW-0812">Transmembrane</keyword>
<evidence type="ECO:0000256" key="3">
    <source>
        <dbReference type="ARBA" id="ARBA00022448"/>
    </source>
</evidence>
<dbReference type="EMBL" id="KI393051">
    <property type="protein sequence ID" value="ERN09104.1"/>
    <property type="molecule type" value="Genomic_DNA"/>
</dbReference>
<feature type="domain" description="Cytochrome b561" evidence="12">
    <location>
        <begin position="17"/>
        <end position="221"/>
    </location>
</feature>
<dbReference type="GO" id="GO:0016491">
    <property type="term" value="F:oxidoreductase activity"/>
    <property type="evidence" value="ECO:0000318"/>
    <property type="project" value="GO_Central"/>
</dbReference>
<dbReference type="PANTHER" id="PTHR15422">
    <property type="entry name" value="OS05G0565100 PROTEIN"/>
    <property type="match status" value="1"/>
</dbReference>
<comment type="subcellular location">
    <subcellularLocation>
        <location evidence="2">Membrane</location>
        <topology evidence="2">Multi-pass membrane protein</topology>
    </subcellularLocation>
</comment>
<dbReference type="Pfam" id="PF03188">
    <property type="entry name" value="Cytochrom_B561"/>
    <property type="match status" value="1"/>
</dbReference>
<dbReference type="GO" id="GO:0016020">
    <property type="term" value="C:membrane"/>
    <property type="evidence" value="ECO:0007669"/>
    <property type="project" value="UniProtKB-SubCell"/>
</dbReference>
<keyword evidence="9" id="KW-0408">Iron</keyword>
<accession>W1PMT3</accession>
<evidence type="ECO:0000313" key="14">
    <source>
        <dbReference type="Proteomes" id="UP000017836"/>
    </source>
</evidence>
<gene>
    <name evidence="13" type="ORF">AMTR_s00014p00090750</name>
</gene>
<dbReference type="OMA" id="RIVFYVH"/>
<dbReference type="SMART" id="SM00665">
    <property type="entry name" value="B561"/>
    <property type="match status" value="1"/>
</dbReference>
<evidence type="ECO:0000259" key="12">
    <source>
        <dbReference type="PROSITE" id="PS50939"/>
    </source>
</evidence>
<dbReference type="InterPro" id="IPR006593">
    <property type="entry name" value="Cyt_b561/ferric_Rdtase_TM"/>
</dbReference>
<feature type="transmembrane region" description="Helical" evidence="11">
    <location>
        <begin position="92"/>
        <end position="116"/>
    </location>
</feature>
<dbReference type="Gene3D" id="1.20.120.1770">
    <property type="match status" value="1"/>
</dbReference>
<evidence type="ECO:0000256" key="9">
    <source>
        <dbReference type="ARBA" id="ARBA00023004"/>
    </source>
</evidence>
<dbReference type="GO" id="GO:0140575">
    <property type="term" value="F:transmembrane monodehydroascorbate reductase activity"/>
    <property type="evidence" value="ECO:0007669"/>
    <property type="project" value="InterPro"/>
</dbReference>
<evidence type="ECO:0000256" key="11">
    <source>
        <dbReference type="SAM" id="Phobius"/>
    </source>
</evidence>
<comment type="cofactor">
    <cofactor evidence="1">
        <name>heme b</name>
        <dbReference type="ChEBI" id="CHEBI:60344"/>
    </cofactor>
</comment>